<accession>A0A1T5AYH6</accession>
<feature type="signal peptide" evidence="2">
    <location>
        <begin position="1"/>
        <end position="19"/>
    </location>
</feature>
<proteinExistence type="predicted"/>
<dbReference type="Pfam" id="PF00578">
    <property type="entry name" value="AhpC-TSA"/>
    <property type="match status" value="1"/>
</dbReference>
<dbReference type="Gene3D" id="3.40.30.10">
    <property type="entry name" value="Glutaredoxin"/>
    <property type="match status" value="1"/>
</dbReference>
<dbReference type="PROSITE" id="PS51352">
    <property type="entry name" value="THIOREDOXIN_2"/>
    <property type="match status" value="1"/>
</dbReference>
<feature type="chain" id="PRO_5012301331" evidence="2">
    <location>
        <begin position="20"/>
        <end position="498"/>
    </location>
</feature>
<evidence type="ECO:0000313" key="4">
    <source>
        <dbReference type="EMBL" id="SKB39663.1"/>
    </source>
</evidence>
<dbReference type="RefSeq" id="WP_079640618.1">
    <property type="nucleotide sequence ID" value="NZ_FUZF01000001.1"/>
</dbReference>
<organism evidence="4 5">
    <name type="scientific">Sphingobacterium nematocida</name>
    <dbReference type="NCBI Taxonomy" id="1513896"/>
    <lineage>
        <taxon>Bacteria</taxon>
        <taxon>Pseudomonadati</taxon>
        <taxon>Bacteroidota</taxon>
        <taxon>Sphingobacteriia</taxon>
        <taxon>Sphingobacteriales</taxon>
        <taxon>Sphingobacteriaceae</taxon>
        <taxon>Sphingobacterium</taxon>
    </lineage>
</organism>
<dbReference type="SUPFAM" id="SSF52833">
    <property type="entry name" value="Thioredoxin-like"/>
    <property type="match status" value="1"/>
</dbReference>
<dbReference type="GO" id="GO:0016491">
    <property type="term" value="F:oxidoreductase activity"/>
    <property type="evidence" value="ECO:0007669"/>
    <property type="project" value="InterPro"/>
</dbReference>
<dbReference type="STRING" id="1513896.SAMN05660841_00264"/>
<dbReference type="PANTHER" id="PTHR42852">
    <property type="entry name" value="THIOL:DISULFIDE INTERCHANGE PROTEIN DSBE"/>
    <property type="match status" value="1"/>
</dbReference>
<dbReference type="CDD" id="cd02966">
    <property type="entry name" value="TlpA_like_family"/>
    <property type="match status" value="1"/>
</dbReference>
<dbReference type="InterPro" id="IPR017937">
    <property type="entry name" value="Thioredoxin_CS"/>
</dbReference>
<keyword evidence="1" id="KW-0676">Redox-active center</keyword>
<keyword evidence="2" id="KW-0732">Signal</keyword>
<evidence type="ECO:0000259" key="3">
    <source>
        <dbReference type="PROSITE" id="PS51352"/>
    </source>
</evidence>
<feature type="domain" description="Thioredoxin" evidence="3">
    <location>
        <begin position="342"/>
        <end position="497"/>
    </location>
</feature>
<protein>
    <submittedName>
        <fullName evidence="4">Peroxiredoxin</fullName>
    </submittedName>
</protein>
<reference evidence="5" key="1">
    <citation type="submission" date="2017-02" db="EMBL/GenBank/DDBJ databases">
        <authorList>
            <person name="Varghese N."/>
            <person name="Submissions S."/>
        </authorList>
    </citation>
    <scope>NUCLEOTIDE SEQUENCE [LARGE SCALE GENOMIC DNA]</scope>
    <source>
        <strain evidence="5">DSM 24091</strain>
    </source>
</reference>
<dbReference type="InterPro" id="IPR013766">
    <property type="entry name" value="Thioredoxin_domain"/>
</dbReference>
<evidence type="ECO:0000256" key="2">
    <source>
        <dbReference type="SAM" id="SignalP"/>
    </source>
</evidence>
<dbReference type="OrthoDB" id="634996at2"/>
<gene>
    <name evidence="4" type="ORF">SAMN05660841_00264</name>
</gene>
<dbReference type="InterPro" id="IPR036249">
    <property type="entry name" value="Thioredoxin-like_sf"/>
</dbReference>
<name>A0A1T5AYH6_9SPHI</name>
<dbReference type="InterPro" id="IPR000866">
    <property type="entry name" value="AhpC/TSA"/>
</dbReference>
<dbReference type="GO" id="GO:0016209">
    <property type="term" value="F:antioxidant activity"/>
    <property type="evidence" value="ECO:0007669"/>
    <property type="project" value="InterPro"/>
</dbReference>
<dbReference type="PANTHER" id="PTHR42852:SF17">
    <property type="entry name" value="THIOREDOXIN-LIKE PROTEIN HI_1115"/>
    <property type="match status" value="1"/>
</dbReference>
<dbReference type="EMBL" id="FUZF01000001">
    <property type="protein sequence ID" value="SKB39663.1"/>
    <property type="molecule type" value="Genomic_DNA"/>
</dbReference>
<keyword evidence="5" id="KW-1185">Reference proteome</keyword>
<evidence type="ECO:0000256" key="1">
    <source>
        <dbReference type="ARBA" id="ARBA00023284"/>
    </source>
</evidence>
<dbReference type="Proteomes" id="UP000190150">
    <property type="component" value="Unassembled WGS sequence"/>
</dbReference>
<dbReference type="PROSITE" id="PS00194">
    <property type="entry name" value="THIOREDOXIN_1"/>
    <property type="match status" value="1"/>
</dbReference>
<dbReference type="AlphaFoldDB" id="A0A1T5AYH6"/>
<evidence type="ECO:0000313" key="5">
    <source>
        <dbReference type="Proteomes" id="UP000190150"/>
    </source>
</evidence>
<sequence length="498" mass="56234">MKKISITMGLVALLFVAQAQEKKGSTIQERLTALKEIKDSKALQSSLKKLERSKEEKDRMLAYWYYYDQRNEEKTAAIQQSVVKDFPNSNLAIQEKVKVISQMKSLAERDIQFQALLKQYPNATIGFEMYDMANAYAEEGNVEKMLQYATLYTNMASDRNGNRLNKASVLSGCARFLSRSNPKAALPFLEDGLAYHRTDLAKPEEGDTEQIRKERRRRAEQGYYISLSSYADALGRADRAPESLQLVAAIRQELMGREPIEQINLEIIDGAYLNALLANKKYGEALPYLEEDYIKGTRRVVTAELLQNGYSDSRGSMDGYEAFKAGLDHRKVANEEAEMMKKLVSKDAPDFELKDVDGNTVRLADLRGKVVVLDFWATWCGPCKASFPAMQKAVNQYKDDKDVRFLFLHTWERGAGDATANAKKYVTDNKYSFEVLMDLRDPSTKESAVAQAYKVDGIPTKVIIDPQGRIRFETSGFAGDDETAVKELSAMIEFARKG</sequence>
<dbReference type="InterPro" id="IPR050553">
    <property type="entry name" value="Thioredoxin_ResA/DsbE_sf"/>
</dbReference>